<dbReference type="InterPro" id="IPR017293">
    <property type="entry name" value="N-acetylmuramoyl-L-ala_amidase"/>
</dbReference>
<feature type="signal peptide" evidence="3">
    <location>
        <begin position="1"/>
        <end position="24"/>
    </location>
</feature>
<keyword evidence="2" id="KW-0961">Cell wall biogenesis/degradation</keyword>
<dbReference type="OrthoDB" id="9806267at2"/>
<keyword evidence="1" id="KW-0378">Hydrolase</keyword>
<dbReference type="GO" id="GO:0008745">
    <property type="term" value="F:N-acetylmuramoyl-L-alanine amidase activity"/>
    <property type="evidence" value="ECO:0007669"/>
    <property type="project" value="InterPro"/>
</dbReference>
<feature type="domain" description="SH3b" evidence="4">
    <location>
        <begin position="33"/>
        <end position="94"/>
    </location>
</feature>
<dbReference type="GO" id="GO:0030288">
    <property type="term" value="C:outer membrane-bounded periplasmic space"/>
    <property type="evidence" value="ECO:0007669"/>
    <property type="project" value="TreeGrafter"/>
</dbReference>
<protein>
    <recommendedName>
        <fullName evidence="4">SH3b domain-containing protein</fullName>
    </recommendedName>
</protein>
<evidence type="ECO:0000313" key="5">
    <source>
        <dbReference type="EMBL" id="RKD23930.1"/>
    </source>
</evidence>
<dbReference type="GO" id="GO:0071555">
    <property type="term" value="P:cell wall organization"/>
    <property type="evidence" value="ECO:0007669"/>
    <property type="project" value="UniProtKB-KW"/>
</dbReference>
<dbReference type="AlphaFoldDB" id="A0A419SJ00"/>
<dbReference type="Gene3D" id="3.40.630.40">
    <property type="entry name" value="Zn-dependent exopeptidases"/>
    <property type="match status" value="1"/>
</dbReference>
<evidence type="ECO:0000256" key="1">
    <source>
        <dbReference type="ARBA" id="ARBA00022801"/>
    </source>
</evidence>
<dbReference type="Pfam" id="PF08239">
    <property type="entry name" value="SH3_3"/>
    <property type="match status" value="4"/>
</dbReference>
<dbReference type="PANTHER" id="PTHR30404">
    <property type="entry name" value="N-ACETYLMURAMOYL-L-ALANINE AMIDASE"/>
    <property type="match status" value="1"/>
</dbReference>
<comment type="caution">
    <text evidence="5">The sequence shown here is derived from an EMBL/GenBank/DDBJ whole genome shotgun (WGS) entry which is preliminary data.</text>
</comment>
<proteinExistence type="predicted"/>
<dbReference type="InterPro" id="IPR003646">
    <property type="entry name" value="SH3-like_bac-type"/>
</dbReference>
<dbReference type="SUPFAM" id="SSF53187">
    <property type="entry name" value="Zn-dependent exopeptidases"/>
    <property type="match status" value="1"/>
</dbReference>
<accession>A0A419SJ00</accession>
<keyword evidence="6" id="KW-1185">Reference proteome</keyword>
<dbReference type="Proteomes" id="UP000284219">
    <property type="component" value="Unassembled WGS sequence"/>
</dbReference>
<dbReference type="PROSITE" id="PS51781">
    <property type="entry name" value="SH3B"/>
    <property type="match status" value="2"/>
</dbReference>
<dbReference type="EMBL" id="MCHY01000008">
    <property type="protein sequence ID" value="RKD23930.1"/>
    <property type="molecule type" value="Genomic_DNA"/>
</dbReference>
<gene>
    <name evidence="5" type="ORF">BEP19_05765</name>
</gene>
<keyword evidence="3" id="KW-0732">Signal</keyword>
<dbReference type="Pfam" id="PF01520">
    <property type="entry name" value="Amidase_3"/>
    <property type="match status" value="1"/>
</dbReference>
<reference evidence="5 6" key="1">
    <citation type="submission" date="2016-08" db="EMBL/GenBank/DDBJ databases">
        <title>Novel Firmicute Genomes.</title>
        <authorList>
            <person name="Poppleton D.I."/>
            <person name="Gribaldo S."/>
        </authorList>
    </citation>
    <scope>NUCLEOTIDE SEQUENCE [LARGE SCALE GENOMIC DNA]</scope>
    <source>
        <strain evidence="5 6">RAOx-1</strain>
    </source>
</reference>
<dbReference type="SMART" id="SM00646">
    <property type="entry name" value="Ami_3"/>
    <property type="match status" value="1"/>
</dbReference>
<dbReference type="GO" id="GO:0009253">
    <property type="term" value="P:peptidoglycan catabolic process"/>
    <property type="evidence" value="ECO:0007669"/>
    <property type="project" value="InterPro"/>
</dbReference>
<sequence>MLRRSLSYGLALSLMFNGVSWSIASPTLAAKGQGTVKIAVSKLNVRTKPGLSHPVITQVKQEQRYTVEAIKDEWIQIKLDNGEKGWIADWLVEVEPTSFKTLKDLRTPLIDGLQVRTGPSADFRSIATINRGEKFTQVESNGDWTKIELPSGQTGWIANWLSNSATADDKDEDEIRAVAIATNPLLNIRAKPSSSSEIIGQLTQNESAEILARQGDWTQIQRDNLVGWVADWLLEEVDSAAQPENKDHAPFVKTLKSGTHIRSGPEEKHEIIHIASQAEVIPALAKEGDWFKVRLENGQTGYVAGWIVSAHGLPPVERKETNQSRHGTLQGKVILIDPGHGGSDAGAVGPHLGTLEKEINLKVSRLLGQKLEAAGATVRFTRSDDRKVSLEDRVYLANVQNIDAFISIHHNTIENEQINGIITYFYGNDKNRKLAHAIQSETVNSTGLTDLEARFGNFLILRENTRLAVLCELGFLTNFEEEVTVNTDTFQQQAAAGIVNGLLQYFANEEK</sequence>
<evidence type="ECO:0000256" key="3">
    <source>
        <dbReference type="SAM" id="SignalP"/>
    </source>
</evidence>
<dbReference type="PANTHER" id="PTHR30404:SF7">
    <property type="entry name" value="CELL WALL AMIDASE LYTH-RELATED"/>
    <property type="match status" value="1"/>
</dbReference>
<dbReference type="SMART" id="SM00287">
    <property type="entry name" value="SH3b"/>
    <property type="match status" value="4"/>
</dbReference>
<feature type="domain" description="SH3b" evidence="4">
    <location>
        <begin position="95"/>
        <end position="165"/>
    </location>
</feature>
<dbReference type="Gene3D" id="2.30.30.40">
    <property type="entry name" value="SH3 Domains"/>
    <property type="match status" value="4"/>
</dbReference>
<dbReference type="InterPro" id="IPR002508">
    <property type="entry name" value="MurNAc-LAA_cat"/>
</dbReference>
<feature type="chain" id="PRO_5019193447" description="SH3b domain-containing protein" evidence="3">
    <location>
        <begin position="25"/>
        <end position="511"/>
    </location>
</feature>
<evidence type="ECO:0000259" key="4">
    <source>
        <dbReference type="PROSITE" id="PS51781"/>
    </source>
</evidence>
<dbReference type="InterPro" id="IPR050695">
    <property type="entry name" value="N-acetylmuramoyl_amidase_3"/>
</dbReference>
<dbReference type="PIRSF" id="PIRSF037846">
    <property type="entry name" value="Autolysin_YrvJ_prd"/>
    <property type="match status" value="1"/>
</dbReference>
<evidence type="ECO:0000313" key="6">
    <source>
        <dbReference type="Proteomes" id="UP000284219"/>
    </source>
</evidence>
<dbReference type="RefSeq" id="WP_120189160.1">
    <property type="nucleotide sequence ID" value="NZ_MCHY01000008.1"/>
</dbReference>
<name>A0A419SJ00_9BACL</name>
<organism evidence="5 6">
    <name type="scientific">Ammoniphilus oxalaticus</name>
    <dbReference type="NCBI Taxonomy" id="66863"/>
    <lineage>
        <taxon>Bacteria</taxon>
        <taxon>Bacillati</taxon>
        <taxon>Bacillota</taxon>
        <taxon>Bacilli</taxon>
        <taxon>Bacillales</taxon>
        <taxon>Paenibacillaceae</taxon>
        <taxon>Aneurinibacillus group</taxon>
        <taxon>Ammoniphilus</taxon>
    </lineage>
</organism>
<dbReference type="CDD" id="cd02696">
    <property type="entry name" value="MurNAc-LAA"/>
    <property type="match status" value="1"/>
</dbReference>
<evidence type="ECO:0000256" key="2">
    <source>
        <dbReference type="ARBA" id="ARBA00023316"/>
    </source>
</evidence>